<evidence type="ECO:0000256" key="6">
    <source>
        <dbReference type="ARBA" id="ARBA00023012"/>
    </source>
</evidence>
<keyword evidence="5" id="KW-0418">Kinase</keyword>
<evidence type="ECO:0000313" key="10">
    <source>
        <dbReference type="Proteomes" id="UP000619260"/>
    </source>
</evidence>
<accession>A0A8J3YRN7</accession>
<dbReference type="SUPFAM" id="SSF47384">
    <property type="entry name" value="Homodimeric domain of signal transducing histidine kinase"/>
    <property type="match status" value="1"/>
</dbReference>
<dbReference type="InterPro" id="IPR005467">
    <property type="entry name" value="His_kinase_dom"/>
</dbReference>
<dbReference type="CDD" id="cd00082">
    <property type="entry name" value="HisKA"/>
    <property type="match status" value="1"/>
</dbReference>
<sequence length="276" mass="29725">MGNGGTDPEEAGTMTDEPLDTLRSEFLRLISHELRTPLTGIRGYTDLLGSERTGPLNDVQRQMLAMIGFCVHRLDSLVEDLLVLASIDAGLFGLVLEPVEPTLLCDRVLKSYAPGRVVLRAEYADGLPVLDADPRQLERLLVDLLDNAVRHSPEGGTVLLRVEPERKGLRIAVTADGGGTPRDDSGGLLAHYLHEAATGEAHAAGRRDTGDAARGLGLTVVRAIADHHGGTLTAHTEGARVTVAVSLPVHPPAGGRTVMRHERPRTDRPREWQVQP</sequence>
<dbReference type="GO" id="GO:0005886">
    <property type="term" value="C:plasma membrane"/>
    <property type="evidence" value="ECO:0007669"/>
    <property type="project" value="UniProtKB-SubCell"/>
</dbReference>
<dbReference type="PROSITE" id="PS50109">
    <property type="entry name" value="HIS_KIN"/>
    <property type="match status" value="1"/>
</dbReference>
<dbReference type="GO" id="GO:0000155">
    <property type="term" value="F:phosphorelay sensor kinase activity"/>
    <property type="evidence" value="ECO:0007669"/>
    <property type="project" value="InterPro"/>
</dbReference>
<comment type="catalytic activity">
    <reaction evidence="1">
        <text>ATP + protein L-histidine = ADP + protein N-phospho-L-histidine.</text>
        <dbReference type="EC" id="2.7.13.3"/>
    </reaction>
</comment>
<protein>
    <recommendedName>
        <fullName evidence="3">histidine kinase</fullName>
        <ecNumber evidence="3">2.7.13.3</ecNumber>
    </recommendedName>
</protein>
<evidence type="ECO:0000256" key="5">
    <source>
        <dbReference type="ARBA" id="ARBA00022777"/>
    </source>
</evidence>
<evidence type="ECO:0000256" key="3">
    <source>
        <dbReference type="ARBA" id="ARBA00012438"/>
    </source>
</evidence>
<comment type="subcellular location">
    <subcellularLocation>
        <location evidence="2">Cell membrane</location>
    </subcellularLocation>
</comment>
<feature type="compositionally biased region" description="Basic and acidic residues" evidence="7">
    <location>
        <begin position="259"/>
        <end position="276"/>
    </location>
</feature>
<dbReference type="Pfam" id="PF00512">
    <property type="entry name" value="HisKA"/>
    <property type="match status" value="1"/>
</dbReference>
<dbReference type="SUPFAM" id="SSF55874">
    <property type="entry name" value="ATPase domain of HSP90 chaperone/DNA topoisomerase II/histidine kinase"/>
    <property type="match status" value="1"/>
</dbReference>
<gene>
    <name evidence="9" type="ORF">Val02_60440</name>
</gene>
<evidence type="ECO:0000313" key="9">
    <source>
        <dbReference type="EMBL" id="GIJ49158.1"/>
    </source>
</evidence>
<dbReference type="AlphaFoldDB" id="A0A8J3YRN7"/>
<dbReference type="InterPro" id="IPR003661">
    <property type="entry name" value="HisK_dim/P_dom"/>
</dbReference>
<evidence type="ECO:0000256" key="1">
    <source>
        <dbReference type="ARBA" id="ARBA00000085"/>
    </source>
</evidence>
<keyword evidence="4" id="KW-0808">Transferase</keyword>
<reference evidence="9" key="1">
    <citation type="submission" date="2021-01" db="EMBL/GenBank/DDBJ databases">
        <title>Whole genome shotgun sequence of Virgisporangium aliadipatigenens NBRC 105644.</title>
        <authorList>
            <person name="Komaki H."/>
            <person name="Tamura T."/>
        </authorList>
    </citation>
    <scope>NUCLEOTIDE SEQUENCE</scope>
    <source>
        <strain evidence="9">NBRC 105644</strain>
    </source>
</reference>
<feature type="region of interest" description="Disordered" evidence="7">
    <location>
        <begin position="249"/>
        <end position="276"/>
    </location>
</feature>
<organism evidence="9 10">
    <name type="scientific">Virgisporangium aliadipatigenens</name>
    <dbReference type="NCBI Taxonomy" id="741659"/>
    <lineage>
        <taxon>Bacteria</taxon>
        <taxon>Bacillati</taxon>
        <taxon>Actinomycetota</taxon>
        <taxon>Actinomycetes</taxon>
        <taxon>Micromonosporales</taxon>
        <taxon>Micromonosporaceae</taxon>
        <taxon>Virgisporangium</taxon>
    </lineage>
</organism>
<dbReference type="InterPro" id="IPR036890">
    <property type="entry name" value="HATPase_C_sf"/>
</dbReference>
<proteinExistence type="predicted"/>
<dbReference type="Gene3D" id="3.30.565.10">
    <property type="entry name" value="Histidine kinase-like ATPase, C-terminal domain"/>
    <property type="match status" value="1"/>
</dbReference>
<dbReference type="SMART" id="SM00387">
    <property type="entry name" value="HATPase_c"/>
    <property type="match status" value="1"/>
</dbReference>
<dbReference type="InterPro" id="IPR003594">
    <property type="entry name" value="HATPase_dom"/>
</dbReference>
<dbReference type="EC" id="2.7.13.3" evidence="3"/>
<dbReference type="PANTHER" id="PTHR43711:SF1">
    <property type="entry name" value="HISTIDINE KINASE 1"/>
    <property type="match status" value="1"/>
</dbReference>
<dbReference type="CDD" id="cd00075">
    <property type="entry name" value="HATPase"/>
    <property type="match status" value="1"/>
</dbReference>
<feature type="domain" description="Histidine kinase" evidence="8">
    <location>
        <begin position="29"/>
        <end position="251"/>
    </location>
</feature>
<name>A0A8J3YRN7_9ACTN</name>
<evidence type="ECO:0000256" key="7">
    <source>
        <dbReference type="SAM" id="MobiDB-lite"/>
    </source>
</evidence>
<dbReference type="Proteomes" id="UP000619260">
    <property type="component" value="Unassembled WGS sequence"/>
</dbReference>
<evidence type="ECO:0000256" key="4">
    <source>
        <dbReference type="ARBA" id="ARBA00022679"/>
    </source>
</evidence>
<evidence type="ECO:0000259" key="8">
    <source>
        <dbReference type="PROSITE" id="PS50109"/>
    </source>
</evidence>
<dbReference type="InterPro" id="IPR036097">
    <property type="entry name" value="HisK_dim/P_sf"/>
</dbReference>
<keyword evidence="10" id="KW-1185">Reference proteome</keyword>
<dbReference type="SMART" id="SM00388">
    <property type="entry name" value="HisKA"/>
    <property type="match status" value="1"/>
</dbReference>
<keyword evidence="6" id="KW-0902">Two-component regulatory system</keyword>
<evidence type="ECO:0000256" key="2">
    <source>
        <dbReference type="ARBA" id="ARBA00004236"/>
    </source>
</evidence>
<dbReference type="Gene3D" id="1.10.287.130">
    <property type="match status" value="1"/>
</dbReference>
<dbReference type="EMBL" id="BOPF01000025">
    <property type="protein sequence ID" value="GIJ49158.1"/>
    <property type="molecule type" value="Genomic_DNA"/>
</dbReference>
<dbReference type="InterPro" id="IPR050736">
    <property type="entry name" value="Sensor_HK_Regulatory"/>
</dbReference>
<comment type="caution">
    <text evidence="9">The sequence shown here is derived from an EMBL/GenBank/DDBJ whole genome shotgun (WGS) entry which is preliminary data.</text>
</comment>
<dbReference type="PANTHER" id="PTHR43711">
    <property type="entry name" value="TWO-COMPONENT HISTIDINE KINASE"/>
    <property type="match status" value="1"/>
</dbReference>
<dbReference type="Pfam" id="PF02518">
    <property type="entry name" value="HATPase_c"/>
    <property type="match status" value="1"/>
</dbReference>